<gene>
    <name evidence="1" type="ORF">OEZ49_16420</name>
</gene>
<dbReference type="RefSeq" id="WP_263389325.1">
    <property type="nucleotide sequence ID" value="NZ_JAOVQN010000017.1"/>
</dbReference>
<evidence type="ECO:0000313" key="2">
    <source>
        <dbReference type="Proteomes" id="UP001321014"/>
    </source>
</evidence>
<proteinExistence type="predicted"/>
<name>A0ABT2WTX9_9RHOB</name>
<accession>A0ABT2WTX9</accession>
<reference evidence="1 2" key="1">
    <citation type="submission" date="2022-10" db="EMBL/GenBank/DDBJ databases">
        <title>Ruegeria sp. nov., isolated from ocean surface water.</title>
        <authorList>
            <person name="He W."/>
            <person name="Wang L."/>
            <person name="Zhang D.-F."/>
        </authorList>
    </citation>
    <scope>NUCLEOTIDE SEQUENCE [LARGE SCALE GENOMIC DNA]</scope>
    <source>
        <strain evidence="1 2">WL0004</strain>
    </source>
</reference>
<comment type="caution">
    <text evidence="1">The sequence shown here is derived from an EMBL/GenBank/DDBJ whole genome shotgun (WGS) entry which is preliminary data.</text>
</comment>
<dbReference type="InterPro" id="IPR010260">
    <property type="entry name" value="AlpA"/>
</dbReference>
<keyword evidence="2" id="KW-1185">Reference proteome</keyword>
<organism evidence="1 2">
    <name type="scientific">Ruegeria marisflavi</name>
    <dbReference type="NCBI Taxonomy" id="2984152"/>
    <lineage>
        <taxon>Bacteria</taxon>
        <taxon>Pseudomonadati</taxon>
        <taxon>Pseudomonadota</taxon>
        <taxon>Alphaproteobacteria</taxon>
        <taxon>Rhodobacterales</taxon>
        <taxon>Roseobacteraceae</taxon>
        <taxon>Ruegeria</taxon>
    </lineage>
</organism>
<evidence type="ECO:0000313" key="1">
    <source>
        <dbReference type="EMBL" id="MCU9839360.1"/>
    </source>
</evidence>
<sequence length="56" mass="6463">MKLIGFNELRNKLAGRGRSSIYRDISLGRLPKPRKLGSRLYWVEEEIDAMISNLAE</sequence>
<dbReference type="Proteomes" id="UP001321014">
    <property type="component" value="Unassembled WGS sequence"/>
</dbReference>
<dbReference type="Pfam" id="PF05930">
    <property type="entry name" value="Phage_AlpA"/>
    <property type="match status" value="1"/>
</dbReference>
<dbReference type="Gene3D" id="1.10.238.160">
    <property type="match status" value="1"/>
</dbReference>
<dbReference type="EMBL" id="JAOVQN010000017">
    <property type="protein sequence ID" value="MCU9839360.1"/>
    <property type="molecule type" value="Genomic_DNA"/>
</dbReference>
<protein>
    <submittedName>
        <fullName evidence="1">AlpA family phage regulatory protein</fullName>
    </submittedName>
</protein>